<evidence type="ECO:0008006" key="3">
    <source>
        <dbReference type="Google" id="ProtNLM"/>
    </source>
</evidence>
<protein>
    <recommendedName>
        <fullName evidence="3">DUF4145 domain-containing protein</fullName>
    </recommendedName>
</protein>
<evidence type="ECO:0000313" key="2">
    <source>
        <dbReference type="Proteomes" id="UP000095094"/>
    </source>
</evidence>
<gene>
    <name evidence="1" type="ORF">BCR25_08080</name>
</gene>
<dbReference type="AlphaFoldDB" id="A0A1E5GIR9"/>
<sequence length="230" mass="26316">MLKVKVPVYYNSSTTASEATFDLPNKCPHCGETIFPRAYKGVSEQSYGEDKKTVAISAQCSNDSCKKYFIAAYNYNSYTEISEYIPYSYRPPIKVELPENIEKVSPNFVEIYSQATTAESEKLNQIAGVGYRKALEFLVKDYAIRYNPDETEKIKTMLLGPVIKQYLSDFKKLQTLATAATWIGNDETHYVRRHEDKDIKSMKRFIRAAAQYIAAEYDTEDATDFTEERA</sequence>
<reference evidence="2" key="1">
    <citation type="submission" date="2016-09" db="EMBL/GenBank/DDBJ databases">
        <authorList>
            <person name="Gulvik C.A."/>
        </authorList>
    </citation>
    <scope>NUCLEOTIDE SEQUENCE [LARGE SCALE GENOMIC DNA]</scope>
    <source>
        <strain evidence="2">LMG 8895</strain>
    </source>
</reference>
<name>A0A1E5GIR9_9ENTE</name>
<dbReference type="OrthoDB" id="1092260at2"/>
<proteinExistence type="predicted"/>
<dbReference type="Proteomes" id="UP000095094">
    <property type="component" value="Unassembled WGS sequence"/>
</dbReference>
<accession>A0A1E5GIR9</accession>
<organism evidence="1 2">
    <name type="scientific">Enterococcus termitis</name>
    <dbReference type="NCBI Taxonomy" id="332950"/>
    <lineage>
        <taxon>Bacteria</taxon>
        <taxon>Bacillati</taxon>
        <taxon>Bacillota</taxon>
        <taxon>Bacilli</taxon>
        <taxon>Lactobacillales</taxon>
        <taxon>Enterococcaceae</taxon>
        <taxon>Enterococcus</taxon>
    </lineage>
</organism>
<dbReference type="EMBL" id="MIJY01000034">
    <property type="protein sequence ID" value="OEG12485.1"/>
    <property type="molecule type" value="Genomic_DNA"/>
</dbReference>
<keyword evidence="2" id="KW-1185">Reference proteome</keyword>
<comment type="caution">
    <text evidence="1">The sequence shown here is derived from an EMBL/GenBank/DDBJ whole genome shotgun (WGS) entry which is preliminary data.</text>
</comment>
<evidence type="ECO:0000313" key="1">
    <source>
        <dbReference type="EMBL" id="OEG12485.1"/>
    </source>
</evidence>